<keyword evidence="9" id="KW-1185">Reference proteome</keyword>
<proteinExistence type="inferred from homology"/>
<evidence type="ECO:0000256" key="1">
    <source>
        <dbReference type="ARBA" id="ARBA00002270"/>
    </source>
</evidence>
<comment type="function">
    <text evidence="1 5">Flagellin is the subunit protein which polymerizes to form the filaments of bacterial flagella.</text>
</comment>
<evidence type="ECO:0000256" key="3">
    <source>
        <dbReference type="ARBA" id="ARBA00022525"/>
    </source>
</evidence>
<dbReference type="Pfam" id="PF00669">
    <property type="entry name" value="Flagellin_N"/>
    <property type="match status" value="1"/>
</dbReference>
<gene>
    <name evidence="8" type="ORF">M976_01959</name>
</gene>
<dbReference type="PANTHER" id="PTHR42792:SF2">
    <property type="entry name" value="FLAGELLIN"/>
    <property type="match status" value="1"/>
</dbReference>
<evidence type="ECO:0000259" key="6">
    <source>
        <dbReference type="Pfam" id="PF00669"/>
    </source>
</evidence>
<evidence type="ECO:0000256" key="4">
    <source>
        <dbReference type="ARBA" id="ARBA00023143"/>
    </source>
</evidence>
<dbReference type="Pfam" id="PF00700">
    <property type="entry name" value="Flagellin_C"/>
    <property type="match status" value="1"/>
</dbReference>
<evidence type="ECO:0000256" key="5">
    <source>
        <dbReference type="RuleBase" id="RU362073"/>
    </source>
</evidence>
<organism evidence="8 9">
    <name type="scientific">Buttiauxella ferragutiae ATCC 51602</name>
    <dbReference type="NCBI Taxonomy" id="1354252"/>
    <lineage>
        <taxon>Bacteria</taxon>
        <taxon>Pseudomonadati</taxon>
        <taxon>Pseudomonadota</taxon>
        <taxon>Gammaproteobacteria</taxon>
        <taxon>Enterobacterales</taxon>
        <taxon>Enterobacteriaceae</taxon>
        <taxon>Buttiauxella</taxon>
    </lineage>
</organism>
<dbReference type="Gene3D" id="6.10.10.10">
    <property type="entry name" value="Flagellar export chaperone, C-terminal domain"/>
    <property type="match status" value="1"/>
</dbReference>
<comment type="subcellular location">
    <subcellularLocation>
        <location evidence="5">Secreted</location>
    </subcellularLocation>
    <subcellularLocation>
        <location evidence="5">Bacterial flagellum</location>
    </subcellularLocation>
</comment>
<dbReference type="EMBL" id="LXEQ01000033">
    <property type="protein sequence ID" value="OAT28120.1"/>
    <property type="molecule type" value="Genomic_DNA"/>
</dbReference>
<evidence type="ECO:0000313" key="8">
    <source>
        <dbReference type="EMBL" id="OAT28120.1"/>
    </source>
</evidence>
<protein>
    <recommendedName>
        <fullName evidence="5">Flagellin</fullName>
    </recommendedName>
</protein>
<reference evidence="8 9" key="1">
    <citation type="submission" date="2016-04" db="EMBL/GenBank/DDBJ databases">
        <title>ATOL: Assembling a taxonomically balanced genome-scale reconstruction of the evolutionary history of the Enterobacteriaceae.</title>
        <authorList>
            <person name="Plunkett G.III."/>
            <person name="Neeno-Eckwall E.C."/>
            <person name="Glasner J.D."/>
            <person name="Perna N.T."/>
        </authorList>
    </citation>
    <scope>NUCLEOTIDE SEQUENCE [LARGE SCALE GENOMIC DNA]</scope>
    <source>
        <strain evidence="8 9">ATCC 51602</strain>
    </source>
</reference>
<dbReference type="Proteomes" id="UP000078407">
    <property type="component" value="Unassembled WGS sequence"/>
</dbReference>
<keyword evidence="8" id="KW-0969">Cilium</keyword>
<feature type="domain" description="Flagellin C-terminal" evidence="7">
    <location>
        <begin position="196"/>
        <end position="274"/>
    </location>
</feature>
<feature type="domain" description="Flagellin N-terminal" evidence="6">
    <location>
        <begin position="5"/>
        <end position="140"/>
    </location>
</feature>
<sequence>MAISIQTNYASLVAQNSLAKSTESLNTSMERLGTGYRINSAKDDAAGLTIANRMNTDMVGMNAGIGNIEKTQDMLQTADQAMAELTSITDRMTELATQASNGTNSTADLEAMDSEFQKLADEANRIVTDTQYAGNNLFDTLAAGSINVQIGRNGSADSISVDVSSGITTMRSSITGLTSMSLTGSGSAQASLSGLTTTSDDISAARSETGAYINSLEHTKSNLMNVEMNTEVAKGRIMDADFAEEGANMSKQMMLQQSGTMVMANAKSMTGLALNLIG</sequence>
<dbReference type="Gene3D" id="1.20.1330.10">
    <property type="entry name" value="f41 fragment of flagellin, N-terminal domain"/>
    <property type="match status" value="1"/>
</dbReference>
<name>A0ABX2W9C9_9ENTR</name>
<dbReference type="InterPro" id="IPR042187">
    <property type="entry name" value="Flagellin_C_sub2"/>
</dbReference>
<comment type="caution">
    <text evidence="8">The sequence shown here is derived from an EMBL/GenBank/DDBJ whole genome shotgun (WGS) entry which is preliminary data.</text>
</comment>
<keyword evidence="8" id="KW-0282">Flagellum</keyword>
<dbReference type="Gene3D" id="6.10.280.190">
    <property type="match status" value="1"/>
</dbReference>
<keyword evidence="3 5" id="KW-0964">Secreted</keyword>
<dbReference type="InterPro" id="IPR046358">
    <property type="entry name" value="Flagellin_C"/>
</dbReference>
<evidence type="ECO:0000256" key="2">
    <source>
        <dbReference type="ARBA" id="ARBA00005709"/>
    </source>
</evidence>
<dbReference type="PANTHER" id="PTHR42792">
    <property type="entry name" value="FLAGELLIN"/>
    <property type="match status" value="1"/>
</dbReference>
<keyword evidence="8" id="KW-0966">Cell projection</keyword>
<dbReference type="InterPro" id="IPR001492">
    <property type="entry name" value="Flagellin"/>
</dbReference>
<evidence type="ECO:0000313" key="9">
    <source>
        <dbReference type="Proteomes" id="UP000078407"/>
    </source>
</evidence>
<dbReference type="PRINTS" id="PR00207">
    <property type="entry name" value="FLAGELLIN"/>
</dbReference>
<evidence type="ECO:0000259" key="7">
    <source>
        <dbReference type="Pfam" id="PF00700"/>
    </source>
</evidence>
<comment type="similarity">
    <text evidence="2 5">Belongs to the bacterial flagellin family.</text>
</comment>
<dbReference type="RefSeq" id="WP_064544194.1">
    <property type="nucleotide sequence ID" value="NZ_LXEQ01000033.1"/>
</dbReference>
<dbReference type="InterPro" id="IPR001029">
    <property type="entry name" value="Flagellin_N"/>
</dbReference>
<accession>A0ABX2W9C9</accession>
<dbReference type="SUPFAM" id="SSF64518">
    <property type="entry name" value="Phase 1 flagellin"/>
    <property type="match status" value="1"/>
</dbReference>
<keyword evidence="4 5" id="KW-0975">Bacterial flagellum</keyword>